<evidence type="ECO:0000313" key="11">
    <source>
        <dbReference type="EMBL" id="MEN9061531.1"/>
    </source>
</evidence>
<keyword evidence="8" id="KW-0902">Two-component regulatory system</keyword>
<protein>
    <recommendedName>
        <fullName evidence="2">histidine kinase</fullName>
        <ecNumber evidence="2">2.7.13.3</ecNumber>
    </recommendedName>
</protein>
<feature type="transmembrane region" description="Helical" evidence="9">
    <location>
        <begin position="130"/>
        <end position="152"/>
    </location>
</feature>
<feature type="transmembrane region" description="Helical" evidence="9">
    <location>
        <begin position="48"/>
        <end position="66"/>
    </location>
</feature>
<dbReference type="EMBL" id="JBDNCH010000002">
    <property type="protein sequence ID" value="MEN9061531.1"/>
    <property type="molecule type" value="Genomic_DNA"/>
</dbReference>
<evidence type="ECO:0000256" key="5">
    <source>
        <dbReference type="ARBA" id="ARBA00022741"/>
    </source>
</evidence>
<dbReference type="InterPro" id="IPR036890">
    <property type="entry name" value="HATPase_C_sf"/>
</dbReference>
<evidence type="ECO:0000256" key="1">
    <source>
        <dbReference type="ARBA" id="ARBA00000085"/>
    </source>
</evidence>
<organism evidence="11 12">
    <name type="scientific">Ponticoccus litoralis</name>
    <dbReference type="NCBI Taxonomy" id="422297"/>
    <lineage>
        <taxon>Bacteria</taxon>
        <taxon>Pseudomonadati</taxon>
        <taxon>Pseudomonadota</taxon>
        <taxon>Alphaproteobacteria</taxon>
        <taxon>Rhodobacterales</taxon>
        <taxon>Roseobacteraceae</taxon>
        <taxon>Ponticoccus</taxon>
    </lineage>
</organism>
<accession>A0AAW9SN74</accession>
<dbReference type="Gene3D" id="1.10.287.130">
    <property type="match status" value="1"/>
</dbReference>
<evidence type="ECO:0000256" key="4">
    <source>
        <dbReference type="ARBA" id="ARBA00022679"/>
    </source>
</evidence>
<evidence type="ECO:0000256" key="7">
    <source>
        <dbReference type="ARBA" id="ARBA00022840"/>
    </source>
</evidence>
<dbReference type="AlphaFoldDB" id="A0AAW9SN74"/>
<gene>
    <name evidence="11" type="ORF">ABFB10_11245</name>
</gene>
<dbReference type="SMART" id="SM00388">
    <property type="entry name" value="HisKA"/>
    <property type="match status" value="1"/>
</dbReference>
<dbReference type="InterPro" id="IPR003661">
    <property type="entry name" value="HisK_dim/P_dom"/>
</dbReference>
<keyword evidence="6" id="KW-0418">Kinase</keyword>
<dbReference type="InterPro" id="IPR003594">
    <property type="entry name" value="HATPase_dom"/>
</dbReference>
<feature type="transmembrane region" description="Helical" evidence="9">
    <location>
        <begin position="105"/>
        <end position="123"/>
    </location>
</feature>
<keyword evidence="5" id="KW-0547">Nucleotide-binding</keyword>
<evidence type="ECO:0000256" key="3">
    <source>
        <dbReference type="ARBA" id="ARBA00022553"/>
    </source>
</evidence>
<keyword evidence="9" id="KW-0472">Membrane</keyword>
<feature type="transmembrane region" description="Helical" evidence="9">
    <location>
        <begin position="164"/>
        <end position="181"/>
    </location>
</feature>
<dbReference type="PRINTS" id="PR00344">
    <property type="entry name" value="BCTRLSENSOR"/>
</dbReference>
<dbReference type="InterPro" id="IPR036097">
    <property type="entry name" value="HisK_dim/P_sf"/>
</dbReference>
<dbReference type="SUPFAM" id="SSF47384">
    <property type="entry name" value="Homodimeric domain of signal transducing histidine kinase"/>
    <property type="match status" value="1"/>
</dbReference>
<evidence type="ECO:0000256" key="9">
    <source>
        <dbReference type="SAM" id="Phobius"/>
    </source>
</evidence>
<proteinExistence type="predicted"/>
<reference evidence="11 12" key="1">
    <citation type="submission" date="2024-05" db="EMBL/GenBank/DDBJ databases">
        <title>Genome sequence of Ponticoccus litoralis KCCM 90028.</title>
        <authorList>
            <person name="Kim J.M."/>
            <person name="Lee J.K."/>
            <person name="Choi B.J."/>
            <person name="Bayburt H."/>
            <person name="Baek J.H."/>
            <person name="Jeon C.O."/>
        </authorList>
    </citation>
    <scope>NUCLEOTIDE SEQUENCE [LARGE SCALE GENOMIC DNA]</scope>
    <source>
        <strain evidence="11 12">KCCM 90028</strain>
    </source>
</reference>
<evidence type="ECO:0000256" key="6">
    <source>
        <dbReference type="ARBA" id="ARBA00022777"/>
    </source>
</evidence>
<dbReference type="InterPro" id="IPR004358">
    <property type="entry name" value="Sig_transdc_His_kin-like_C"/>
</dbReference>
<comment type="catalytic activity">
    <reaction evidence="1">
        <text>ATP + protein L-histidine = ADP + protein N-phospho-L-histidine.</text>
        <dbReference type="EC" id="2.7.13.3"/>
    </reaction>
</comment>
<dbReference type="CDD" id="cd00082">
    <property type="entry name" value="HisKA"/>
    <property type="match status" value="1"/>
</dbReference>
<feature type="transmembrane region" description="Helical" evidence="9">
    <location>
        <begin position="25"/>
        <end position="42"/>
    </location>
</feature>
<evidence type="ECO:0000256" key="8">
    <source>
        <dbReference type="ARBA" id="ARBA00023012"/>
    </source>
</evidence>
<keyword evidence="4" id="KW-0808">Transferase</keyword>
<evidence type="ECO:0000256" key="2">
    <source>
        <dbReference type="ARBA" id="ARBA00012438"/>
    </source>
</evidence>
<dbReference type="GO" id="GO:0000155">
    <property type="term" value="F:phosphorelay sensor kinase activity"/>
    <property type="evidence" value="ECO:0007669"/>
    <property type="project" value="InterPro"/>
</dbReference>
<evidence type="ECO:0000259" key="10">
    <source>
        <dbReference type="PROSITE" id="PS50109"/>
    </source>
</evidence>
<dbReference type="Proteomes" id="UP001428774">
    <property type="component" value="Unassembled WGS sequence"/>
</dbReference>
<dbReference type="GO" id="GO:0005524">
    <property type="term" value="F:ATP binding"/>
    <property type="evidence" value="ECO:0007669"/>
    <property type="project" value="UniProtKB-KW"/>
</dbReference>
<dbReference type="PROSITE" id="PS50109">
    <property type="entry name" value="HIS_KIN"/>
    <property type="match status" value="1"/>
</dbReference>
<feature type="domain" description="Histidine kinase" evidence="10">
    <location>
        <begin position="211"/>
        <end position="433"/>
    </location>
</feature>
<dbReference type="SMART" id="SM00387">
    <property type="entry name" value="HATPase_c"/>
    <property type="match status" value="1"/>
</dbReference>
<evidence type="ECO:0000313" key="12">
    <source>
        <dbReference type="Proteomes" id="UP001428774"/>
    </source>
</evidence>
<feature type="transmembrane region" description="Helical" evidence="9">
    <location>
        <begin position="78"/>
        <end position="99"/>
    </location>
</feature>
<dbReference type="InterPro" id="IPR005467">
    <property type="entry name" value="His_kinase_dom"/>
</dbReference>
<dbReference type="Pfam" id="PF00512">
    <property type="entry name" value="HisKA"/>
    <property type="match status" value="1"/>
</dbReference>
<dbReference type="Pfam" id="PF02518">
    <property type="entry name" value="HATPase_c"/>
    <property type="match status" value="1"/>
</dbReference>
<dbReference type="Gene3D" id="3.30.565.10">
    <property type="entry name" value="Histidine kinase-like ATPase, C-terminal domain"/>
    <property type="match status" value="1"/>
</dbReference>
<dbReference type="PANTHER" id="PTHR43065">
    <property type="entry name" value="SENSOR HISTIDINE KINASE"/>
    <property type="match status" value="1"/>
</dbReference>
<dbReference type="PANTHER" id="PTHR43065:SF46">
    <property type="entry name" value="C4-DICARBOXYLATE TRANSPORT SENSOR PROTEIN DCTB"/>
    <property type="match status" value="1"/>
</dbReference>
<dbReference type="EC" id="2.7.13.3" evidence="2"/>
<keyword evidence="9" id="KW-1133">Transmembrane helix</keyword>
<keyword evidence="9" id="KW-0812">Transmembrane</keyword>
<dbReference type="RefSeq" id="WP_347166596.1">
    <property type="nucleotide sequence ID" value="NZ_JBDNCH010000002.1"/>
</dbReference>
<keyword evidence="3" id="KW-0597">Phosphoprotein</keyword>
<sequence length="452" mass="48873">MKRQRNPQDDLTFLYQREYGEPAELALRLSGTLLGSILLYIYTGWLAALLWSGLYLAVHAALYGFLRLRKRVARPRDPVIAGLLVVAGLCAFLWMPVHLAAQEDAALSYAGLGLMATTMVFLSRRADRDLWMIALQIIVIGGLWAKVSWHVAARAHAWPEKGGIALMTFVVFFYTAQAMLLSRKTRLAGEETAARAAQEQKASAIGRLAGGVAHDFNNVLTVIKGNLELADLLEDPKDRAAALDEARAAAERAEAVVQQLLVYARRAPVRRERLDAPRSLDRILRQAAPLLPAGVLLMPQGQPDPHCVQVDEGLLTAALINLIRNAADASVPGDVIRVSTRAVQLDDPRRMADCSLLPPGAYASIRVEDTGHGIPAERIGRVLDPFYTTRPVGKGIGLGLSMVLGFAREAGGGLALDSDARGTRATLYLPLAEAAGPQVPQTKNAAPERTAL</sequence>
<dbReference type="SUPFAM" id="SSF55874">
    <property type="entry name" value="ATPase domain of HSP90 chaperone/DNA topoisomerase II/histidine kinase"/>
    <property type="match status" value="1"/>
</dbReference>
<keyword evidence="12" id="KW-1185">Reference proteome</keyword>
<name>A0AAW9SN74_9RHOB</name>
<comment type="caution">
    <text evidence="11">The sequence shown here is derived from an EMBL/GenBank/DDBJ whole genome shotgun (WGS) entry which is preliminary data.</text>
</comment>
<keyword evidence="7 11" id="KW-0067">ATP-binding</keyword>